<dbReference type="EMBL" id="CAJPDT010000009">
    <property type="protein sequence ID" value="CAF9911815.1"/>
    <property type="molecule type" value="Genomic_DNA"/>
</dbReference>
<evidence type="ECO:0000313" key="3">
    <source>
        <dbReference type="Proteomes" id="UP000664534"/>
    </source>
</evidence>
<sequence length="442" mass="50838">MRLTDFPDEILLIIVSLIPFNSNLAKVTLVSHRFRALTEKFLYRNVHLHAEPLEECRVGFIPPLKRTDQLIANLKARPELGKYTAAFSLRVTHHLWYRSYPQLSILRRMPHLRQLSFDPPAVHGGGPPSECKSLTALRLNFRHVTNHYYEDGGPSWLTLGIPLEIIARYLWHPSLRKLQAEKLFFTALFEHELWLGSPRMRRGRSPVEDLRFLSCWPEVNGNAVTEFLLSISHLKCFVLEIGQRRKLLEVLPNVPSPPQFDIRPALSIHQATIEELAISTSEHALEPGNLVQSPGSFVLWTALKRLAVPIVMISEGVSHSAILCQVLPPQLEELQLEKKSWHFSEHGFDYPEEAQAEGEKDLTLMKELAKNKKACVPVLKRLIWWVQYPSAIKLNDSRYSVYTYVIEAEVLESTLKNVGVEFELISTETFKDTPFGRRLYEW</sequence>
<comment type="caution">
    <text evidence="2">The sequence shown here is derived from an EMBL/GenBank/DDBJ whole genome shotgun (WGS) entry which is preliminary data.</text>
</comment>
<dbReference type="PROSITE" id="PS50181">
    <property type="entry name" value="FBOX"/>
    <property type="match status" value="1"/>
</dbReference>
<name>A0A8H3I8X8_9LECA</name>
<evidence type="ECO:0000313" key="2">
    <source>
        <dbReference type="EMBL" id="CAF9911815.1"/>
    </source>
</evidence>
<accession>A0A8H3I8X8</accession>
<dbReference type="OrthoDB" id="5380309at2759"/>
<organism evidence="2 3">
    <name type="scientific">Imshaugia aleurites</name>
    <dbReference type="NCBI Taxonomy" id="172621"/>
    <lineage>
        <taxon>Eukaryota</taxon>
        <taxon>Fungi</taxon>
        <taxon>Dikarya</taxon>
        <taxon>Ascomycota</taxon>
        <taxon>Pezizomycotina</taxon>
        <taxon>Lecanoromycetes</taxon>
        <taxon>OSLEUM clade</taxon>
        <taxon>Lecanoromycetidae</taxon>
        <taxon>Lecanorales</taxon>
        <taxon>Lecanorineae</taxon>
        <taxon>Parmeliaceae</taxon>
        <taxon>Imshaugia</taxon>
    </lineage>
</organism>
<dbReference type="CDD" id="cd09917">
    <property type="entry name" value="F-box_SF"/>
    <property type="match status" value="1"/>
</dbReference>
<dbReference type="AlphaFoldDB" id="A0A8H3I8X8"/>
<proteinExistence type="predicted"/>
<protein>
    <recommendedName>
        <fullName evidence="1">F-box domain-containing protein</fullName>
    </recommendedName>
</protein>
<feature type="domain" description="F-box" evidence="1">
    <location>
        <begin position="1"/>
        <end position="46"/>
    </location>
</feature>
<keyword evidence="3" id="KW-1185">Reference proteome</keyword>
<reference evidence="2" key="1">
    <citation type="submission" date="2021-03" db="EMBL/GenBank/DDBJ databases">
        <authorList>
            <person name="Tagirdzhanova G."/>
        </authorList>
    </citation>
    <scope>NUCLEOTIDE SEQUENCE</scope>
</reference>
<dbReference type="InterPro" id="IPR001810">
    <property type="entry name" value="F-box_dom"/>
</dbReference>
<evidence type="ECO:0000259" key="1">
    <source>
        <dbReference type="PROSITE" id="PS50181"/>
    </source>
</evidence>
<dbReference type="Proteomes" id="UP000664534">
    <property type="component" value="Unassembled WGS sequence"/>
</dbReference>
<gene>
    <name evidence="2" type="ORF">IMSHALPRED_010584</name>
</gene>